<gene>
    <name evidence="2" type="ORF">Bpfe_022268</name>
</gene>
<reference evidence="2" key="1">
    <citation type="journal article" date="2023" name="PLoS Negl. Trop. Dis.">
        <title>A genome sequence for Biomphalaria pfeifferi, the major vector snail for the human-infecting parasite Schistosoma mansoni.</title>
        <authorList>
            <person name="Bu L."/>
            <person name="Lu L."/>
            <person name="Laidemitt M.R."/>
            <person name="Zhang S.M."/>
            <person name="Mutuku M."/>
            <person name="Mkoji G."/>
            <person name="Steinauer M."/>
            <person name="Loker E.S."/>
        </authorList>
    </citation>
    <scope>NUCLEOTIDE SEQUENCE</scope>
    <source>
        <strain evidence="2">KasaAsao</strain>
    </source>
</reference>
<feature type="compositionally biased region" description="Low complexity" evidence="1">
    <location>
        <begin position="20"/>
        <end position="32"/>
    </location>
</feature>
<dbReference type="AlphaFoldDB" id="A0AAD8B5C3"/>
<feature type="region of interest" description="Disordered" evidence="1">
    <location>
        <begin position="20"/>
        <end position="63"/>
    </location>
</feature>
<proteinExistence type="predicted"/>
<evidence type="ECO:0000256" key="1">
    <source>
        <dbReference type="SAM" id="MobiDB-lite"/>
    </source>
</evidence>
<feature type="compositionally biased region" description="Polar residues" evidence="1">
    <location>
        <begin position="262"/>
        <end position="271"/>
    </location>
</feature>
<evidence type="ECO:0000313" key="3">
    <source>
        <dbReference type="Proteomes" id="UP001233172"/>
    </source>
</evidence>
<feature type="region of interest" description="Disordered" evidence="1">
    <location>
        <begin position="244"/>
        <end position="271"/>
    </location>
</feature>
<feature type="compositionally biased region" description="Polar residues" evidence="1">
    <location>
        <begin position="33"/>
        <end position="45"/>
    </location>
</feature>
<comment type="caution">
    <text evidence="2">The sequence shown here is derived from an EMBL/GenBank/DDBJ whole genome shotgun (WGS) entry which is preliminary data.</text>
</comment>
<evidence type="ECO:0000313" key="2">
    <source>
        <dbReference type="EMBL" id="KAK0048326.1"/>
    </source>
</evidence>
<organism evidence="2 3">
    <name type="scientific">Biomphalaria pfeifferi</name>
    <name type="common">Bloodfluke planorb</name>
    <name type="synonym">Freshwater snail</name>
    <dbReference type="NCBI Taxonomy" id="112525"/>
    <lineage>
        <taxon>Eukaryota</taxon>
        <taxon>Metazoa</taxon>
        <taxon>Spiralia</taxon>
        <taxon>Lophotrochozoa</taxon>
        <taxon>Mollusca</taxon>
        <taxon>Gastropoda</taxon>
        <taxon>Heterobranchia</taxon>
        <taxon>Euthyneura</taxon>
        <taxon>Panpulmonata</taxon>
        <taxon>Hygrophila</taxon>
        <taxon>Lymnaeoidea</taxon>
        <taxon>Planorbidae</taxon>
        <taxon>Biomphalaria</taxon>
    </lineage>
</organism>
<keyword evidence="3" id="KW-1185">Reference proteome</keyword>
<name>A0AAD8B5C3_BIOPF</name>
<accession>A0AAD8B5C3</accession>
<reference evidence="2" key="2">
    <citation type="submission" date="2023-04" db="EMBL/GenBank/DDBJ databases">
        <authorList>
            <person name="Bu L."/>
            <person name="Lu L."/>
            <person name="Laidemitt M.R."/>
            <person name="Zhang S.M."/>
            <person name="Mutuku M."/>
            <person name="Mkoji G."/>
            <person name="Steinauer M."/>
            <person name="Loker E.S."/>
        </authorList>
    </citation>
    <scope>NUCLEOTIDE SEQUENCE</scope>
    <source>
        <strain evidence="2">KasaAsao</strain>
        <tissue evidence="2">Whole Snail</tissue>
    </source>
</reference>
<dbReference type="Proteomes" id="UP001233172">
    <property type="component" value="Unassembled WGS sequence"/>
</dbReference>
<sequence length="271" mass="30109">MSNSSSASWNTSSFSSESLLSSISTTHTQSSSGFSSQEINVLNPSDSEDTEETEVKQTVNSSNDGIIRKRKSVLGFCRESIPPSKPTGETVSLASVAKNKYCNRESLQLSVSEMKVRNIRQCGDEAFSCRPINTRSRSQISDIVLSDLKKPCVKERPYVGESRIPQRPLPPIPRNATPTADDESIVLNLHEEIDDFSPQSLAYMLSEMCTPEETDYEDSANVNYRENYQVLDGNSSNYAYHTFSSTKSDTLKTSPSDKDYYNSINEDSQSV</sequence>
<feature type="compositionally biased region" description="Polar residues" evidence="1">
    <location>
        <begin position="244"/>
        <end position="254"/>
    </location>
</feature>
<protein>
    <submittedName>
        <fullName evidence="2">Uncharacterized protein</fullName>
    </submittedName>
</protein>
<dbReference type="EMBL" id="JASAOG010000139">
    <property type="protein sequence ID" value="KAK0048326.1"/>
    <property type="molecule type" value="Genomic_DNA"/>
</dbReference>